<dbReference type="Gene3D" id="2.40.50.100">
    <property type="match status" value="1"/>
</dbReference>
<dbReference type="InterPro" id="IPR058792">
    <property type="entry name" value="Beta-barrel_RND_2"/>
</dbReference>
<evidence type="ECO:0000313" key="6">
    <source>
        <dbReference type="EMBL" id="MBE7525695.1"/>
    </source>
</evidence>
<organism evidence="6 7">
    <name type="scientific">candidate division WWE3 bacterium</name>
    <dbReference type="NCBI Taxonomy" id="2053526"/>
    <lineage>
        <taxon>Bacteria</taxon>
        <taxon>Katanobacteria</taxon>
    </lineage>
</organism>
<feature type="transmembrane region" description="Helical" evidence="4">
    <location>
        <begin position="36"/>
        <end position="57"/>
    </location>
</feature>
<feature type="coiled-coil region" evidence="3">
    <location>
        <begin position="154"/>
        <end position="206"/>
    </location>
</feature>
<dbReference type="EMBL" id="JABTTY010000001">
    <property type="protein sequence ID" value="MBE7525695.1"/>
    <property type="molecule type" value="Genomic_DNA"/>
</dbReference>
<accession>A0A928TWJ2</accession>
<dbReference type="Gene3D" id="2.40.30.170">
    <property type="match status" value="1"/>
</dbReference>
<evidence type="ECO:0000256" key="2">
    <source>
        <dbReference type="ARBA" id="ARBA00023054"/>
    </source>
</evidence>
<dbReference type="PANTHER" id="PTHR32347">
    <property type="entry name" value="EFFLUX SYSTEM COMPONENT YKNX-RELATED"/>
    <property type="match status" value="1"/>
</dbReference>
<dbReference type="PANTHER" id="PTHR32347:SF23">
    <property type="entry name" value="BLL5650 PROTEIN"/>
    <property type="match status" value="1"/>
</dbReference>
<sequence>MRRQRGARKTKDAAVVEGRMDLAPIKPHLSKTPWRAVVITVGILAAAGAAYAMYAYIYPTESFESSFVTRGDLKRTISVTGEVKPVARINLSFQRGGSIESIAVRAGERVKAGDVLAELRDADVQFAYRKAQSQLLAASANLQLALAGERKEAVDVARKNVAKAQTELEASRTDLEIIRQRTSIDIASAEQKLEQARHELVSESLVLDAGITDAYDTLRVALLSSIGAMTTALSDGDQIIGVDDTATNQSYKHLLGVWSGGSMDQARLSYTLAKTSKQRAESSVNALGVSGARSQIDDTGLLVEQALLLIQTYLHDVQRVLAYSIPGTGFTSADLANAKTRIQTDLSSVSGELSAILTAKQAKDRAVLKKSQSVLALEDAVDAATISLQSTRTQSITSIQSAESVIETRKAAVSSAEADLALKESPPRDVELAPLRAAVAQAEASLEQAKEDLQKIRIIAPVNGTITDVPPEIGELVRENETAIRMIGEEAFDVEALIPEADIAIAKTGQTAVLTLDAYGEGTRFGGTVLSIDPDQTLLRDAVYYKAILSLAEKEHDVRPGMTANVRMTGTVATQSLLVPSAFIQTEGDATTVMVRAPNGQIRNAPVVILARGDGGIAAIQGGVAEGDVVLKRR</sequence>
<comment type="subcellular location">
    <subcellularLocation>
        <location evidence="1">Cell envelope</location>
    </subcellularLocation>
</comment>
<evidence type="ECO:0000256" key="3">
    <source>
        <dbReference type="SAM" id="Coils"/>
    </source>
</evidence>
<reference evidence="6" key="1">
    <citation type="submission" date="2020-05" db="EMBL/GenBank/DDBJ databases">
        <title>High-Quality Genomes of Partial-Nitritation/Anammox System by Hierarchical Clustering Based Hybrid Assembly.</title>
        <authorList>
            <person name="Liu L."/>
            <person name="Wang Y."/>
            <person name="Che Y."/>
            <person name="Chen Y."/>
            <person name="Xia Y."/>
            <person name="Luo R."/>
            <person name="Cheng S.H."/>
            <person name="Zheng C."/>
            <person name="Zhang T."/>
        </authorList>
    </citation>
    <scope>NUCLEOTIDE SEQUENCE</scope>
    <source>
        <strain evidence="6">H1_PAT1</strain>
    </source>
</reference>
<dbReference type="InterPro" id="IPR050465">
    <property type="entry name" value="UPF0194_transport"/>
</dbReference>
<comment type="caution">
    <text evidence="6">The sequence shown here is derived from an EMBL/GenBank/DDBJ whole genome shotgun (WGS) entry which is preliminary data.</text>
</comment>
<dbReference type="AlphaFoldDB" id="A0A928TWJ2"/>
<dbReference type="Gene3D" id="1.10.287.470">
    <property type="entry name" value="Helix hairpin bin"/>
    <property type="match status" value="1"/>
</dbReference>
<name>A0A928TWJ2_UNCKA</name>
<dbReference type="Pfam" id="PF25954">
    <property type="entry name" value="Beta-barrel_RND_2"/>
    <property type="match status" value="1"/>
</dbReference>
<keyword evidence="4" id="KW-1133">Transmembrane helix</keyword>
<dbReference type="Proteomes" id="UP000710385">
    <property type="component" value="Unassembled WGS sequence"/>
</dbReference>
<evidence type="ECO:0000259" key="5">
    <source>
        <dbReference type="Pfam" id="PF25954"/>
    </source>
</evidence>
<keyword evidence="2 3" id="KW-0175">Coiled coil</keyword>
<gene>
    <name evidence="6" type="ORF">HS096_04910</name>
</gene>
<keyword evidence="4" id="KW-0812">Transmembrane</keyword>
<dbReference type="Gene3D" id="2.40.420.20">
    <property type="match status" value="1"/>
</dbReference>
<keyword evidence="4" id="KW-0472">Membrane</keyword>
<proteinExistence type="predicted"/>
<evidence type="ECO:0000313" key="7">
    <source>
        <dbReference type="Proteomes" id="UP000710385"/>
    </source>
</evidence>
<dbReference type="SUPFAM" id="SSF111369">
    <property type="entry name" value="HlyD-like secretion proteins"/>
    <property type="match status" value="2"/>
</dbReference>
<protein>
    <submittedName>
        <fullName evidence="6">HlyD family efflux transporter periplasmic adaptor subunit</fullName>
    </submittedName>
</protein>
<evidence type="ECO:0000256" key="4">
    <source>
        <dbReference type="SAM" id="Phobius"/>
    </source>
</evidence>
<evidence type="ECO:0000256" key="1">
    <source>
        <dbReference type="ARBA" id="ARBA00004196"/>
    </source>
</evidence>
<dbReference type="GO" id="GO:0030313">
    <property type="term" value="C:cell envelope"/>
    <property type="evidence" value="ECO:0007669"/>
    <property type="project" value="UniProtKB-SubCell"/>
</dbReference>
<feature type="domain" description="CusB-like beta-barrel" evidence="5">
    <location>
        <begin position="494"/>
        <end position="570"/>
    </location>
</feature>
<feature type="coiled-coil region" evidence="3">
    <location>
        <begin position="432"/>
        <end position="459"/>
    </location>
</feature>